<gene>
    <name evidence="1" type="ORF">PG994_012273</name>
</gene>
<accession>A0ABR1TVG6</accession>
<dbReference type="RefSeq" id="XP_066712792.1">
    <property type="nucleotide sequence ID" value="XM_066863682.1"/>
</dbReference>
<reference evidence="1 2" key="1">
    <citation type="submission" date="2023-01" db="EMBL/GenBank/DDBJ databases">
        <title>Analysis of 21 Apiospora genomes using comparative genomics revels a genus with tremendous synthesis potential of carbohydrate active enzymes and secondary metabolites.</title>
        <authorList>
            <person name="Sorensen T."/>
        </authorList>
    </citation>
    <scope>NUCLEOTIDE SEQUENCE [LARGE SCALE GENOMIC DNA]</scope>
    <source>
        <strain evidence="1 2">CBS 135458</strain>
    </source>
</reference>
<protein>
    <submittedName>
        <fullName evidence="1">Uncharacterized protein</fullName>
    </submittedName>
</protein>
<organism evidence="1 2">
    <name type="scientific">Apiospora phragmitis</name>
    <dbReference type="NCBI Taxonomy" id="2905665"/>
    <lineage>
        <taxon>Eukaryota</taxon>
        <taxon>Fungi</taxon>
        <taxon>Dikarya</taxon>
        <taxon>Ascomycota</taxon>
        <taxon>Pezizomycotina</taxon>
        <taxon>Sordariomycetes</taxon>
        <taxon>Xylariomycetidae</taxon>
        <taxon>Amphisphaeriales</taxon>
        <taxon>Apiosporaceae</taxon>
        <taxon>Apiospora</taxon>
    </lineage>
</organism>
<dbReference type="Proteomes" id="UP001480595">
    <property type="component" value="Unassembled WGS sequence"/>
</dbReference>
<proteinExistence type="predicted"/>
<sequence>MLDGDKLFPFSFLALHGESSAGSKRRTDGRVDALVYGYVGQLTTCERDEKVLMHVGTTA</sequence>
<comment type="caution">
    <text evidence="1">The sequence shown here is derived from an EMBL/GenBank/DDBJ whole genome shotgun (WGS) entry which is preliminary data.</text>
</comment>
<evidence type="ECO:0000313" key="1">
    <source>
        <dbReference type="EMBL" id="KAK8050543.1"/>
    </source>
</evidence>
<dbReference type="GeneID" id="92096745"/>
<dbReference type="EMBL" id="JAQQWL010000011">
    <property type="protein sequence ID" value="KAK8050543.1"/>
    <property type="molecule type" value="Genomic_DNA"/>
</dbReference>
<name>A0ABR1TVG6_9PEZI</name>
<keyword evidence="2" id="KW-1185">Reference proteome</keyword>
<evidence type="ECO:0000313" key="2">
    <source>
        <dbReference type="Proteomes" id="UP001480595"/>
    </source>
</evidence>